<organism evidence="1 3">
    <name type="scientific">Vanilla planifolia</name>
    <name type="common">Vanilla</name>
    <dbReference type="NCBI Taxonomy" id="51239"/>
    <lineage>
        <taxon>Eukaryota</taxon>
        <taxon>Viridiplantae</taxon>
        <taxon>Streptophyta</taxon>
        <taxon>Embryophyta</taxon>
        <taxon>Tracheophyta</taxon>
        <taxon>Spermatophyta</taxon>
        <taxon>Magnoliopsida</taxon>
        <taxon>Liliopsida</taxon>
        <taxon>Asparagales</taxon>
        <taxon>Orchidaceae</taxon>
        <taxon>Vanilloideae</taxon>
        <taxon>Vanilleae</taxon>
        <taxon>Vanilla</taxon>
    </lineage>
</organism>
<evidence type="ECO:0000313" key="3">
    <source>
        <dbReference type="Proteomes" id="UP000636800"/>
    </source>
</evidence>
<dbReference type="Proteomes" id="UP000636800">
    <property type="component" value="Chromosome 13"/>
</dbReference>
<keyword evidence="3" id="KW-1185">Reference proteome</keyword>
<sequence length="134" mass="15324">MQKNRCSVEVRSGGVGIRHKKYRRGWGDGRSQLQWLPFRCETAGFSNAVAAKKDHNKKKLTITNQKYPHSLPRSAPERNGKVKSLGGFSLGDRCFRNKWGEDSDTMPIIISYSVDDKLRPLPNTLFHWALMLHL</sequence>
<gene>
    <name evidence="2" type="ORF">HPP92_023848</name>
    <name evidence="1" type="ORF">HPP92_024226</name>
</gene>
<evidence type="ECO:0000313" key="4">
    <source>
        <dbReference type="Proteomes" id="UP000639772"/>
    </source>
</evidence>
<accession>A0A835PNI8</accession>
<evidence type="ECO:0000313" key="1">
    <source>
        <dbReference type="EMBL" id="KAG0454934.1"/>
    </source>
</evidence>
<proteinExistence type="predicted"/>
<dbReference type="EMBL" id="JADCNL010000013">
    <property type="protein sequence ID" value="KAG0454934.1"/>
    <property type="molecule type" value="Genomic_DNA"/>
</dbReference>
<evidence type="ECO:0000313" key="2">
    <source>
        <dbReference type="EMBL" id="KAG0456060.1"/>
    </source>
</evidence>
<dbReference type="AlphaFoldDB" id="A0A835PNI8"/>
<name>A0A835PNI8_VANPL</name>
<reference evidence="3 4" key="1">
    <citation type="journal article" date="2020" name="Nat. Food">
        <title>A phased Vanilla planifolia genome enables genetic improvement of flavour and production.</title>
        <authorList>
            <person name="Hasing T."/>
            <person name="Tang H."/>
            <person name="Brym M."/>
            <person name="Khazi F."/>
            <person name="Huang T."/>
            <person name="Chambers A.H."/>
        </authorList>
    </citation>
    <scope>NUCLEOTIDE SEQUENCE [LARGE SCALE GENOMIC DNA]</scope>
    <source>
        <tissue evidence="1">Leaf</tissue>
    </source>
</reference>
<protein>
    <submittedName>
        <fullName evidence="1">Uncharacterized protein</fullName>
    </submittedName>
</protein>
<comment type="caution">
    <text evidence="1">The sequence shown here is derived from an EMBL/GenBank/DDBJ whole genome shotgun (WGS) entry which is preliminary data.</text>
</comment>
<dbReference type="EMBL" id="JADCNM010000013">
    <property type="protein sequence ID" value="KAG0456060.1"/>
    <property type="molecule type" value="Genomic_DNA"/>
</dbReference>
<dbReference type="Proteomes" id="UP000639772">
    <property type="component" value="Chromosome 13"/>
</dbReference>